<evidence type="ECO:0000256" key="1">
    <source>
        <dbReference type="SAM" id="Phobius"/>
    </source>
</evidence>
<dbReference type="PANTHER" id="PTHR14969">
    <property type="entry name" value="SPHINGOSINE-1-PHOSPHATE PHOSPHOHYDROLASE"/>
    <property type="match status" value="1"/>
</dbReference>
<dbReference type="CDD" id="cd03392">
    <property type="entry name" value="PAP2_like_2"/>
    <property type="match status" value="1"/>
</dbReference>
<feature type="domain" description="Phosphatidic acid phosphatase type 2/haloperoxidase" evidence="2">
    <location>
        <begin position="52"/>
        <end position="161"/>
    </location>
</feature>
<organism evidence="3 4">
    <name type="scientific">Floccifex porci</name>
    <dbReference type="NCBI Taxonomy" id="2606629"/>
    <lineage>
        <taxon>Bacteria</taxon>
        <taxon>Bacillati</taxon>
        <taxon>Bacillota</taxon>
        <taxon>Erysipelotrichia</taxon>
        <taxon>Erysipelotrichales</taxon>
        <taxon>Erysipelotrichaceae</taxon>
        <taxon>Floccifex</taxon>
    </lineage>
</organism>
<accession>A0A7X2T3V4</accession>
<dbReference type="SUPFAM" id="SSF48317">
    <property type="entry name" value="Acid phosphatase/Vanadium-dependent haloperoxidase"/>
    <property type="match status" value="1"/>
</dbReference>
<evidence type="ECO:0000313" key="3">
    <source>
        <dbReference type="EMBL" id="MSS01398.1"/>
    </source>
</evidence>
<dbReference type="Gene3D" id="1.20.144.10">
    <property type="entry name" value="Phosphatidic acid phosphatase type 2/haloperoxidase"/>
    <property type="match status" value="1"/>
</dbReference>
<proteinExistence type="predicted"/>
<dbReference type="AlphaFoldDB" id="A0A7X2T3V4"/>
<name>A0A7X2T3V4_9FIRM</name>
<comment type="caution">
    <text evidence="3">The sequence shown here is derived from an EMBL/GenBank/DDBJ whole genome shotgun (WGS) entry which is preliminary data.</text>
</comment>
<gene>
    <name evidence="3" type="ORF">FYJ50_04650</name>
</gene>
<dbReference type="InterPro" id="IPR000326">
    <property type="entry name" value="PAP2/HPO"/>
</dbReference>
<feature type="transmembrane region" description="Helical" evidence="1">
    <location>
        <begin position="52"/>
        <end position="71"/>
    </location>
</feature>
<feature type="transmembrane region" description="Helical" evidence="1">
    <location>
        <begin position="123"/>
        <end position="140"/>
    </location>
</feature>
<keyword evidence="1" id="KW-1133">Transmembrane helix</keyword>
<dbReference type="Proteomes" id="UP000470082">
    <property type="component" value="Unassembled WGS sequence"/>
</dbReference>
<protein>
    <submittedName>
        <fullName evidence="3">Phosphatase PAP2 family protein</fullName>
    </submittedName>
</protein>
<keyword evidence="1" id="KW-0472">Membrane</keyword>
<evidence type="ECO:0000259" key="2">
    <source>
        <dbReference type="SMART" id="SM00014"/>
    </source>
</evidence>
<dbReference type="Pfam" id="PF01569">
    <property type="entry name" value="PAP2"/>
    <property type="match status" value="1"/>
</dbReference>
<feature type="transmembrane region" description="Helical" evidence="1">
    <location>
        <begin position="146"/>
        <end position="164"/>
    </location>
</feature>
<keyword evidence="1" id="KW-0812">Transmembrane</keyword>
<reference evidence="3 4" key="1">
    <citation type="submission" date="2019-08" db="EMBL/GenBank/DDBJ databases">
        <title>In-depth cultivation of the pig gut microbiome towards novel bacterial diversity and tailored functional studies.</title>
        <authorList>
            <person name="Wylensek D."/>
            <person name="Hitch T.C.A."/>
            <person name="Clavel T."/>
        </authorList>
    </citation>
    <scope>NUCLEOTIDE SEQUENCE [LARGE SCALE GENOMIC DNA]</scope>
    <source>
        <strain evidence="3 4">LKV-178-WT-2G</strain>
    </source>
</reference>
<dbReference type="SMART" id="SM00014">
    <property type="entry name" value="acidPPc"/>
    <property type="match status" value="1"/>
</dbReference>
<evidence type="ECO:0000313" key="4">
    <source>
        <dbReference type="Proteomes" id="UP000470082"/>
    </source>
</evidence>
<dbReference type="EMBL" id="VUMM01000006">
    <property type="protein sequence ID" value="MSS01398.1"/>
    <property type="molecule type" value="Genomic_DNA"/>
</dbReference>
<keyword evidence="4" id="KW-1185">Reference proteome</keyword>
<dbReference type="InterPro" id="IPR036938">
    <property type="entry name" value="PAP2/HPO_sf"/>
</dbReference>
<dbReference type="RefSeq" id="WP_154459935.1">
    <property type="nucleotide sequence ID" value="NZ_VUMM01000006.1"/>
</dbReference>
<sequence>MNFELWILDFIQTLRFPILDQIMKGITFLGDKGLIWISLASLLCFFKKTRKIGILMITGLILNALICNVILKPCIQRLRPFTYSDVSLIVSEPKDYSFPSGHTSASFVCCSIFYFLKRKEFPLLLILALLISFSRLYLYVHFPTDVLAGILLGTLNGWLSLILYRKYKGENQLT</sequence>
<dbReference type="PANTHER" id="PTHR14969:SF13">
    <property type="entry name" value="AT30094P"/>
    <property type="match status" value="1"/>
</dbReference>